<evidence type="ECO:0008006" key="4">
    <source>
        <dbReference type="Google" id="ProtNLM"/>
    </source>
</evidence>
<evidence type="ECO:0000313" key="3">
    <source>
        <dbReference type="Proteomes" id="UP000018538"/>
    </source>
</evidence>
<dbReference type="Proteomes" id="UP000018538">
    <property type="component" value="Unassembled WGS sequence"/>
</dbReference>
<proteinExistence type="predicted"/>
<dbReference type="AlphaFoldDB" id="V7PBQ6"/>
<protein>
    <recommendedName>
        <fullName evidence="4">YIR protein</fullName>
    </recommendedName>
</protein>
<keyword evidence="1" id="KW-0472">Membrane</keyword>
<dbReference type="EMBL" id="KI635811">
    <property type="protein sequence ID" value="ETB56996.1"/>
    <property type="molecule type" value="Genomic_DNA"/>
</dbReference>
<evidence type="ECO:0000313" key="2">
    <source>
        <dbReference type="EMBL" id="ETB56996.1"/>
    </source>
</evidence>
<accession>V7PBQ6</accession>
<gene>
    <name evidence="2" type="ORF">YYC_05343</name>
</gene>
<keyword evidence="1" id="KW-1133">Transmembrane helix</keyword>
<organism evidence="2 3">
    <name type="scientific">Plasmodium yoelii 17X</name>
    <dbReference type="NCBI Taxonomy" id="1323249"/>
    <lineage>
        <taxon>Eukaryota</taxon>
        <taxon>Sar</taxon>
        <taxon>Alveolata</taxon>
        <taxon>Apicomplexa</taxon>
        <taxon>Aconoidasida</taxon>
        <taxon>Haemosporida</taxon>
        <taxon>Plasmodiidae</taxon>
        <taxon>Plasmodium</taxon>
        <taxon>Plasmodium (Vinckeia)</taxon>
    </lineage>
</organism>
<keyword evidence="1" id="KW-0812">Transmembrane</keyword>
<keyword evidence="3" id="KW-1185">Reference proteome</keyword>
<dbReference type="Pfam" id="PF06022">
    <property type="entry name" value="Cir_Bir_Yir"/>
    <property type="match status" value="1"/>
</dbReference>
<evidence type="ECO:0000256" key="1">
    <source>
        <dbReference type="SAM" id="Phobius"/>
    </source>
</evidence>
<reference evidence="2 3" key="1">
    <citation type="submission" date="2013-11" db="EMBL/GenBank/DDBJ databases">
        <title>The Genome Sequence of Plasmodium yoelii 17X.</title>
        <authorList>
            <consortium name="The Broad Institute Genomics Platform"/>
            <consortium name="The Broad Institute Genome Sequencing Center for Infectious Disease"/>
            <person name="Neafsey D."/>
            <person name="Adams J."/>
            <person name="Walker B."/>
            <person name="Young S.K."/>
            <person name="Zeng Q."/>
            <person name="Gargeya S."/>
            <person name="Fitzgerald M."/>
            <person name="Haas B."/>
            <person name="Abouelleil A."/>
            <person name="Alvarado L."/>
            <person name="Chapman S.B."/>
            <person name="Gainer-Dewar J."/>
            <person name="Goldberg J."/>
            <person name="Griggs A."/>
            <person name="Gujja S."/>
            <person name="Hansen M."/>
            <person name="Howarth C."/>
            <person name="Imamovic A."/>
            <person name="Ireland A."/>
            <person name="Larimer J."/>
            <person name="McCowan C."/>
            <person name="Murphy C."/>
            <person name="Pearson M."/>
            <person name="Poon T.W."/>
            <person name="Priest M."/>
            <person name="Roberts A."/>
            <person name="Saif S."/>
            <person name="Shea T."/>
            <person name="Sykes S."/>
            <person name="Wortman J."/>
            <person name="Nusbaum C."/>
            <person name="Birren B."/>
        </authorList>
    </citation>
    <scope>NUCLEOTIDE SEQUENCE [LARGE SCALE GENOMIC DNA]</scope>
    <source>
        <strain evidence="2 3">17X</strain>
    </source>
</reference>
<dbReference type="NCBIfam" id="TIGR01590">
    <property type="entry name" value="yir-bir-cir_Pla"/>
    <property type="match status" value="1"/>
</dbReference>
<dbReference type="InterPro" id="IPR006477">
    <property type="entry name" value="Yir_bir_cir"/>
</dbReference>
<sequence length="297" mass="34840">MNDFVRFINCRKFLLVRNWFPDQLIHGKYHFYGDENFKEYCTSNRCDGDIEKINAGCLFLFDAFFKDSSVFKNHNNIDIVDYIIIWLSHMLNLKPQENMSNISYFYNINIKNHEKYTNSITGVPGYNSYKDLIDKKKELMDISNEKLSKLYNLFKILCNIYTNFDDKNPDCGKYITNANEFVNKYQEVYGDYSNTDSSLYRQILSNLSIGYGNFKKKCKDIPPLLDTKTDQTFAQTSEVTSSSSSIGNKLFIVLSIFGAIGFFIGISYKYSLFGFRKRAQKQKLREKIKNIKKRMNH</sequence>
<feature type="transmembrane region" description="Helical" evidence="1">
    <location>
        <begin position="250"/>
        <end position="275"/>
    </location>
</feature>
<name>V7PBQ6_PLAYE</name>